<dbReference type="PANTHER" id="PTHR46825:SF9">
    <property type="entry name" value="BETA-LACTAMASE-RELATED DOMAIN-CONTAINING PROTEIN"/>
    <property type="match status" value="1"/>
</dbReference>
<evidence type="ECO:0000256" key="2">
    <source>
        <dbReference type="SAM" id="SignalP"/>
    </source>
</evidence>
<dbReference type="Gene3D" id="3.40.710.10">
    <property type="entry name" value="DD-peptidase/beta-lactamase superfamily"/>
    <property type="match status" value="1"/>
</dbReference>
<dbReference type="InterPro" id="IPR050491">
    <property type="entry name" value="AmpC-like"/>
</dbReference>
<protein>
    <submittedName>
        <fullName evidence="4">Beta-lactamase family protein</fullName>
    </submittedName>
</protein>
<dbReference type="Proteomes" id="UP001621418">
    <property type="component" value="Chromosome"/>
</dbReference>
<gene>
    <name evidence="4" type="ORF">OG308_10445</name>
</gene>
<evidence type="ECO:0000313" key="4">
    <source>
        <dbReference type="EMBL" id="WTY38218.1"/>
    </source>
</evidence>
<name>A0ABZ1NEN7_9NOCA</name>
<proteinExistence type="predicted"/>
<feature type="domain" description="Beta-lactamase-related" evidence="3">
    <location>
        <begin position="38"/>
        <end position="332"/>
    </location>
</feature>
<evidence type="ECO:0000259" key="3">
    <source>
        <dbReference type="Pfam" id="PF00144"/>
    </source>
</evidence>
<dbReference type="InterPro" id="IPR012338">
    <property type="entry name" value="Beta-lactam/transpept-like"/>
</dbReference>
<keyword evidence="5" id="KW-1185">Reference proteome</keyword>
<feature type="chain" id="PRO_5046252506" evidence="2">
    <location>
        <begin position="24"/>
        <end position="481"/>
    </location>
</feature>
<feature type="transmembrane region" description="Helical" evidence="1">
    <location>
        <begin position="444"/>
        <end position="465"/>
    </location>
</feature>
<keyword evidence="1" id="KW-0812">Transmembrane</keyword>
<dbReference type="Pfam" id="PF00144">
    <property type="entry name" value="Beta-lactamase"/>
    <property type="match status" value="1"/>
</dbReference>
<feature type="transmembrane region" description="Helical" evidence="1">
    <location>
        <begin position="408"/>
        <end position="432"/>
    </location>
</feature>
<dbReference type="PANTHER" id="PTHR46825">
    <property type="entry name" value="D-ALANYL-D-ALANINE-CARBOXYPEPTIDASE/ENDOPEPTIDASE AMPH"/>
    <property type="match status" value="1"/>
</dbReference>
<dbReference type="SUPFAM" id="SSF56601">
    <property type="entry name" value="beta-lactamase/transpeptidase-like"/>
    <property type="match status" value="1"/>
</dbReference>
<accession>A0ABZ1NEN7</accession>
<evidence type="ECO:0000256" key="1">
    <source>
        <dbReference type="SAM" id="Phobius"/>
    </source>
</evidence>
<dbReference type="RefSeq" id="WP_405150130.1">
    <property type="nucleotide sequence ID" value="NZ_CP109527.1"/>
</dbReference>
<keyword evidence="1" id="KW-0472">Membrane</keyword>
<keyword evidence="2" id="KW-0732">Signal</keyword>
<dbReference type="PROSITE" id="PS51257">
    <property type="entry name" value="PROKAR_LIPOPROTEIN"/>
    <property type="match status" value="1"/>
</dbReference>
<dbReference type="EMBL" id="CP109527">
    <property type="protein sequence ID" value="WTY38218.1"/>
    <property type="molecule type" value="Genomic_DNA"/>
</dbReference>
<evidence type="ECO:0000313" key="5">
    <source>
        <dbReference type="Proteomes" id="UP001621418"/>
    </source>
</evidence>
<feature type="transmembrane region" description="Helical" evidence="1">
    <location>
        <begin position="368"/>
        <end position="387"/>
    </location>
</feature>
<sequence>MAILERWPVLLFSMLVLIGCAPAPDAVVGGSGPSAGWDEFVRARMAALRIPGAAYAVVDRAGIRHAGTFGTDGSGAQVTQGTAFLWGSVAKPVTARLISTMVAAEELSLDEPVTTYLPSFRTGDPALSARITVRHLLNQTSGLPTSTTHTDRTDAHRRPGDVVDELAHESLTGEPGVAQRYSSTNYLLLGAVVESVTGRPFTEVLAERVLEPLGMRTAVTSAEQATAVVPDGHRFVFGRPVPFATPFDPAGVAYGYLGGTLDDLAAFARASLGDGTVLDGAVPTGEGRSYGLGWRHWTVDGTDIPMVWHGGAVPGYAAHVILLPDHAVVVTANAYGKFQEAALLDIGFGIAARTLGHESAVAPVERSYQVILIGLGALVALGIAAVVRGVRLLVHPKAVSRLRAAANFALWLLLIGGVLAGLGIALPTAAGVELTQLVLWAPDIAGLVFTILAIGALVLPLRLAVALSSAGLIGPTQNSPR</sequence>
<dbReference type="InterPro" id="IPR001466">
    <property type="entry name" value="Beta-lactam-related"/>
</dbReference>
<reference evidence="4 5" key="1">
    <citation type="submission" date="2022-10" db="EMBL/GenBank/DDBJ databases">
        <title>The complete genomes of actinobacterial strains from the NBC collection.</title>
        <authorList>
            <person name="Joergensen T.S."/>
            <person name="Alvarez Arevalo M."/>
            <person name="Sterndorff E.B."/>
            <person name="Faurdal D."/>
            <person name="Vuksanovic O."/>
            <person name="Mourched A.-S."/>
            <person name="Charusanti P."/>
            <person name="Shaw S."/>
            <person name="Blin K."/>
            <person name="Weber T."/>
        </authorList>
    </citation>
    <scope>NUCLEOTIDE SEQUENCE [LARGE SCALE GENOMIC DNA]</scope>
    <source>
        <strain evidence="4 5">NBC_01413</strain>
    </source>
</reference>
<feature type="signal peptide" evidence="2">
    <location>
        <begin position="1"/>
        <end position="23"/>
    </location>
</feature>
<organism evidence="4 5">
    <name type="scientific">Nocardia salmonicida</name>
    <dbReference type="NCBI Taxonomy" id="53431"/>
    <lineage>
        <taxon>Bacteria</taxon>
        <taxon>Bacillati</taxon>
        <taxon>Actinomycetota</taxon>
        <taxon>Actinomycetes</taxon>
        <taxon>Mycobacteriales</taxon>
        <taxon>Nocardiaceae</taxon>
        <taxon>Nocardia</taxon>
    </lineage>
</organism>
<keyword evidence="1" id="KW-1133">Transmembrane helix</keyword>